<evidence type="ECO:0000313" key="8">
    <source>
        <dbReference type="RefSeq" id="XP_030985871.1"/>
    </source>
</evidence>
<proteinExistence type="inferred from homology"/>
<reference evidence="8" key="1">
    <citation type="journal article" date="2019" name="Mol. Biol. Evol.">
        <title>Blast fungal genomes show frequent chromosomal changes, gene gains and losses, and effector gene turnover.</title>
        <authorList>
            <person name="Gomez Luciano L.B."/>
            <person name="Jason Tsai I."/>
            <person name="Chuma I."/>
            <person name="Tosa Y."/>
            <person name="Chen Y.H."/>
            <person name="Li J.Y."/>
            <person name="Li M.Y."/>
            <person name="Jade Lu M.Y."/>
            <person name="Nakayashiki H."/>
            <person name="Li W.H."/>
        </authorList>
    </citation>
    <scope>NUCLEOTIDE SEQUENCE</scope>
    <source>
        <strain evidence="8">NI907</strain>
    </source>
</reference>
<dbReference type="AlphaFoldDB" id="A0A6P8BFP1"/>
<feature type="region of interest" description="Disordered" evidence="4">
    <location>
        <begin position="453"/>
        <end position="482"/>
    </location>
</feature>
<dbReference type="InterPro" id="IPR036726">
    <property type="entry name" value="GTP1_OBG_dom_sf"/>
</dbReference>
<dbReference type="RefSeq" id="XP_030985871.1">
    <property type="nucleotide sequence ID" value="XM_031121865.1"/>
</dbReference>
<name>A0A6P8BFP1_PYRGI</name>
<evidence type="ECO:0000256" key="2">
    <source>
        <dbReference type="ARBA" id="ARBA00022741"/>
    </source>
</evidence>
<organism evidence="7 8">
    <name type="scientific">Pyricularia grisea</name>
    <name type="common">Crabgrass-specific blast fungus</name>
    <name type="synonym">Magnaporthe grisea</name>
    <dbReference type="NCBI Taxonomy" id="148305"/>
    <lineage>
        <taxon>Eukaryota</taxon>
        <taxon>Fungi</taxon>
        <taxon>Dikarya</taxon>
        <taxon>Ascomycota</taxon>
        <taxon>Pezizomycotina</taxon>
        <taxon>Sordariomycetes</taxon>
        <taxon>Sordariomycetidae</taxon>
        <taxon>Magnaporthales</taxon>
        <taxon>Pyriculariaceae</taxon>
        <taxon>Pyricularia</taxon>
    </lineage>
</organism>
<dbReference type="InterPro" id="IPR031167">
    <property type="entry name" value="G_OBG"/>
</dbReference>
<keyword evidence="2" id="KW-0547">Nucleotide-binding</keyword>
<feature type="compositionally biased region" description="Acidic residues" evidence="4">
    <location>
        <begin position="193"/>
        <end position="209"/>
    </location>
</feature>
<dbReference type="KEGG" id="pgri:PgNI_01793"/>
<feature type="domain" description="OBG-type G" evidence="5">
    <location>
        <begin position="308"/>
        <end position="577"/>
    </location>
</feature>
<evidence type="ECO:0000313" key="7">
    <source>
        <dbReference type="Proteomes" id="UP000515153"/>
    </source>
</evidence>
<accession>A0A6P8BFP1</accession>
<dbReference type="SUPFAM" id="SSF82051">
    <property type="entry name" value="Obg GTP-binding protein N-terminal domain"/>
    <property type="match status" value="2"/>
</dbReference>
<dbReference type="SUPFAM" id="SSF52540">
    <property type="entry name" value="P-loop containing nucleoside triphosphate hydrolases"/>
    <property type="match status" value="1"/>
</dbReference>
<dbReference type="GeneID" id="41956777"/>
<keyword evidence="3" id="KW-0342">GTP-binding</keyword>
<dbReference type="Proteomes" id="UP000515153">
    <property type="component" value="Unplaced"/>
</dbReference>
<dbReference type="PANTHER" id="PTHR11702:SF31">
    <property type="entry name" value="MITOCHONDRIAL RIBOSOME-ASSOCIATED GTPASE 2"/>
    <property type="match status" value="1"/>
</dbReference>
<dbReference type="PANTHER" id="PTHR11702">
    <property type="entry name" value="DEVELOPMENTALLY REGULATED GTP-BINDING PROTEIN-RELATED"/>
    <property type="match status" value="1"/>
</dbReference>
<gene>
    <name evidence="8" type="ORF">PgNI_01793</name>
</gene>
<reference evidence="8" key="2">
    <citation type="submission" date="2019-10" db="EMBL/GenBank/DDBJ databases">
        <authorList>
            <consortium name="NCBI Genome Project"/>
        </authorList>
    </citation>
    <scope>NUCLEOTIDE SEQUENCE</scope>
    <source>
        <strain evidence="8">NI907</strain>
    </source>
</reference>
<dbReference type="GO" id="GO:0005739">
    <property type="term" value="C:mitochondrion"/>
    <property type="evidence" value="ECO:0007669"/>
    <property type="project" value="TreeGrafter"/>
</dbReference>
<dbReference type="PROSITE" id="PS51710">
    <property type="entry name" value="G_OBG"/>
    <property type="match status" value="1"/>
</dbReference>
<dbReference type="InterPro" id="IPR006169">
    <property type="entry name" value="GTP1_OBG_dom"/>
</dbReference>
<evidence type="ECO:0000256" key="4">
    <source>
        <dbReference type="SAM" id="MobiDB-lite"/>
    </source>
</evidence>
<dbReference type="GO" id="GO:0003924">
    <property type="term" value="F:GTPase activity"/>
    <property type="evidence" value="ECO:0007669"/>
    <property type="project" value="InterPro"/>
</dbReference>
<dbReference type="PRINTS" id="PR00326">
    <property type="entry name" value="GTP1OBG"/>
</dbReference>
<feature type="region of interest" description="Disordered" evidence="4">
    <location>
        <begin position="185"/>
        <end position="209"/>
    </location>
</feature>
<dbReference type="PROSITE" id="PS51883">
    <property type="entry name" value="OBG"/>
    <property type="match status" value="1"/>
</dbReference>
<evidence type="ECO:0000256" key="1">
    <source>
        <dbReference type="ARBA" id="ARBA00007699"/>
    </source>
</evidence>
<dbReference type="OrthoDB" id="347018at2759"/>
<dbReference type="Gene3D" id="2.70.210.12">
    <property type="entry name" value="GTP1/OBG domain"/>
    <property type="match status" value="2"/>
</dbReference>
<feature type="domain" description="Obg" evidence="6">
    <location>
        <begin position="64"/>
        <end position="307"/>
    </location>
</feature>
<dbReference type="Pfam" id="PF01018">
    <property type="entry name" value="GTP1_OBG"/>
    <property type="match status" value="2"/>
</dbReference>
<evidence type="ECO:0000256" key="3">
    <source>
        <dbReference type="ARBA" id="ARBA00023134"/>
    </source>
</evidence>
<sequence length="578" mass="62731">MPPICAKSPQLALPFLYPFLLRASTAQAPRAASPLLQYRHYITETPAADISSRLNPDPDDYSAPHFSDKAKITISAGAGGNGCISFLREAYVEDGPPNGGDGGHGGNVYIQAVHGQTSLHKLARKRSIRAAPGKHGQGSSKTGQKGDDVVIQVPVGTIVREISRLDPETEDRMLEKALYGRRRRPVAPVAEASVEDAAEEEPAEEEEAPVDPFRHKWLLYPGMNTTERKNLDLPLRLPKRTRYYSQPTAPVLLDLSQPTRRPILLAAGGIGGLGNPHFLSRERPKPMFATKGERPMSMKLELELKLLADVGLVGLPNAGKSTLVRALSNSRARVGAWAFTTLKPNIGTVVLDNNKGKPLVRSVRRVTRHSDNLPYGVAGEDDTEVVPRTRFTVADIPGLIEGAHLDKGLGMAFLRHVERAGVLAFVLDLSAGNAVKALKALWHEVGQYAQMKEDEEKDRERDARIEWSDDGEPKDFSNIGGYGSPLSVDSPPAPEAVSGLHIASKPWFVVATKADLPSTKENFDELRGYLAKITAGEEPHPSGIEGAWIDDCAAIPVSAIKGQGIDRVIHWTVGLLDE</sequence>
<reference evidence="8" key="3">
    <citation type="submission" date="2025-08" db="UniProtKB">
        <authorList>
            <consortium name="RefSeq"/>
        </authorList>
    </citation>
    <scope>IDENTIFICATION</scope>
    <source>
        <strain evidence="8">NI907</strain>
    </source>
</reference>
<protein>
    <submittedName>
        <fullName evidence="8">Uncharacterized protein</fullName>
    </submittedName>
</protein>
<dbReference type="GO" id="GO:0042254">
    <property type="term" value="P:ribosome biogenesis"/>
    <property type="evidence" value="ECO:0007669"/>
    <property type="project" value="UniProtKB-UniRule"/>
</dbReference>
<keyword evidence="7" id="KW-1185">Reference proteome</keyword>
<dbReference type="InterPro" id="IPR006073">
    <property type="entry name" value="GTP-bd"/>
</dbReference>
<dbReference type="Pfam" id="PF01926">
    <property type="entry name" value="MMR_HSR1"/>
    <property type="match status" value="1"/>
</dbReference>
<evidence type="ECO:0000259" key="6">
    <source>
        <dbReference type="PROSITE" id="PS51883"/>
    </source>
</evidence>
<feature type="compositionally biased region" description="Basic and acidic residues" evidence="4">
    <location>
        <begin position="453"/>
        <end position="475"/>
    </location>
</feature>
<dbReference type="CDD" id="cd01898">
    <property type="entry name" value="Obg"/>
    <property type="match status" value="1"/>
</dbReference>
<comment type="similarity">
    <text evidence="1">Belongs to the TRAFAC class OBG-HflX-like GTPase superfamily. OBG GTPase family.</text>
</comment>
<dbReference type="Gene3D" id="3.40.50.300">
    <property type="entry name" value="P-loop containing nucleotide triphosphate hydrolases"/>
    <property type="match status" value="1"/>
</dbReference>
<dbReference type="InterPro" id="IPR045086">
    <property type="entry name" value="OBG_GTPase"/>
</dbReference>
<dbReference type="GO" id="GO:0005525">
    <property type="term" value="F:GTP binding"/>
    <property type="evidence" value="ECO:0007669"/>
    <property type="project" value="UniProtKB-KW"/>
</dbReference>
<evidence type="ECO:0000259" key="5">
    <source>
        <dbReference type="PROSITE" id="PS51710"/>
    </source>
</evidence>
<dbReference type="FunFam" id="2.70.210.12:FF:000001">
    <property type="entry name" value="GTPase Obg"/>
    <property type="match status" value="1"/>
</dbReference>
<dbReference type="InterPro" id="IPR027417">
    <property type="entry name" value="P-loop_NTPase"/>
</dbReference>